<protein>
    <submittedName>
        <fullName evidence="1">Uncharacterized protein</fullName>
    </submittedName>
</protein>
<gene>
    <name evidence="1" type="ORF">Tsubulata_029403</name>
</gene>
<dbReference type="AlphaFoldDB" id="A0A9Q0F6C1"/>
<accession>A0A9Q0F6C1</accession>
<sequence length="104" mass="11809">MLTPKSTLFGATGRDPAPKTLLIRPKVERYLTPIGSRTGVASIIFVRTMNAISFVVKFGKRLSVWQKTEYSERSTSNAQCTSFCLRETYEIRKMKRSDPLFVSL</sequence>
<dbReference type="Proteomes" id="UP001141552">
    <property type="component" value="Unassembled WGS sequence"/>
</dbReference>
<reference evidence="1" key="2">
    <citation type="journal article" date="2023" name="Plants (Basel)">
        <title>Annotation of the Turnera subulata (Passifloraceae) Draft Genome Reveals the S-Locus Evolved after the Divergence of Turneroideae from Passifloroideae in a Stepwise Manner.</title>
        <authorList>
            <person name="Henning P.M."/>
            <person name="Roalson E.H."/>
            <person name="Mir W."/>
            <person name="McCubbin A.G."/>
            <person name="Shore J.S."/>
        </authorList>
    </citation>
    <scope>NUCLEOTIDE SEQUENCE</scope>
    <source>
        <strain evidence="1">F60SS</strain>
    </source>
</reference>
<reference evidence="1" key="1">
    <citation type="submission" date="2022-02" db="EMBL/GenBank/DDBJ databases">
        <authorList>
            <person name="Henning P.M."/>
            <person name="McCubbin A.G."/>
            <person name="Shore J.S."/>
        </authorList>
    </citation>
    <scope>NUCLEOTIDE SEQUENCE</scope>
    <source>
        <strain evidence="1">F60SS</strain>
        <tissue evidence="1">Leaves</tissue>
    </source>
</reference>
<proteinExistence type="predicted"/>
<comment type="caution">
    <text evidence="1">The sequence shown here is derived from an EMBL/GenBank/DDBJ whole genome shotgun (WGS) entry which is preliminary data.</text>
</comment>
<evidence type="ECO:0000313" key="2">
    <source>
        <dbReference type="Proteomes" id="UP001141552"/>
    </source>
</evidence>
<name>A0A9Q0F6C1_9ROSI</name>
<evidence type="ECO:0000313" key="1">
    <source>
        <dbReference type="EMBL" id="KAJ4825783.1"/>
    </source>
</evidence>
<organism evidence="1 2">
    <name type="scientific">Turnera subulata</name>
    <dbReference type="NCBI Taxonomy" id="218843"/>
    <lineage>
        <taxon>Eukaryota</taxon>
        <taxon>Viridiplantae</taxon>
        <taxon>Streptophyta</taxon>
        <taxon>Embryophyta</taxon>
        <taxon>Tracheophyta</taxon>
        <taxon>Spermatophyta</taxon>
        <taxon>Magnoliopsida</taxon>
        <taxon>eudicotyledons</taxon>
        <taxon>Gunneridae</taxon>
        <taxon>Pentapetalae</taxon>
        <taxon>rosids</taxon>
        <taxon>fabids</taxon>
        <taxon>Malpighiales</taxon>
        <taxon>Passifloraceae</taxon>
        <taxon>Turnera</taxon>
    </lineage>
</organism>
<keyword evidence="2" id="KW-1185">Reference proteome</keyword>
<dbReference type="EMBL" id="JAKUCV010006807">
    <property type="protein sequence ID" value="KAJ4825783.1"/>
    <property type="molecule type" value="Genomic_DNA"/>
</dbReference>